<dbReference type="AlphaFoldDB" id="W9QPS1"/>
<dbReference type="InterPro" id="IPR032675">
    <property type="entry name" value="LRR_dom_sf"/>
</dbReference>
<dbReference type="Proteomes" id="UP000030645">
    <property type="component" value="Unassembled WGS sequence"/>
</dbReference>
<keyword evidence="5" id="KW-1185">Reference proteome</keyword>
<dbReference type="EMBL" id="KE343947">
    <property type="protein sequence ID" value="EXB49719.1"/>
    <property type="molecule type" value="Genomic_DNA"/>
</dbReference>
<accession>W9QPS1</accession>
<feature type="domain" description="Disease resistance R13L4/SHOC-2-like LRR" evidence="3">
    <location>
        <begin position="3"/>
        <end position="151"/>
    </location>
</feature>
<evidence type="ECO:0000259" key="3">
    <source>
        <dbReference type="Pfam" id="PF23598"/>
    </source>
</evidence>
<dbReference type="InterPro" id="IPR055414">
    <property type="entry name" value="LRR_R13L4/SHOC2-like"/>
</dbReference>
<evidence type="ECO:0000313" key="4">
    <source>
        <dbReference type="EMBL" id="EXB49719.1"/>
    </source>
</evidence>
<reference evidence="5" key="1">
    <citation type="submission" date="2013-01" db="EMBL/GenBank/DDBJ databases">
        <title>Draft Genome Sequence of a Mulberry Tree, Morus notabilis C.K. Schneid.</title>
        <authorList>
            <person name="He N."/>
            <person name="Zhao S."/>
        </authorList>
    </citation>
    <scope>NUCLEOTIDE SEQUENCE</scope>
</reference>
<dbReference type="Gene3D" id="3.80.10.10">
    <property type="entry name" value="Ribonuclease Inhibitor"/>
    <property type="match status" value="1"/>
</dbReference>
<feature type="region of interest" description="Disordered" evidence="2">
    <location>
        <begin position="338"/>
        <end position="360"/>
    </location>
</feature>
<proteinExistence type="predicted"/>
<dbReference type="eggNOG" id="KOG4658">
    <property type="taxonomic scope" value="Eukaryota"/>
</dbReference>
<protein>
    <recommendedName>
        <fullName evidence="3">Disease resistance R13L4/SHOC-2-like LRR domain-containing protein</fullName>
    </recommendedName>
</protein>
<keyword evidence="1" id="KW-0677">Repeat</keyword>
<dbReference type="SUPFAM" id="SSF52058">
    <property type="entry name" value="L domain-like"/>
    <property type="match status" value="1"/>
</dbReference>
<gene>
    <name evidence="4" type="ORF">L484_006270</name>
</gene>
<evidence type="ECO:0000256" key="2">
    <source>
        <dbReference type="SAM" id="MobiDB-lite"/>
    </source>
</evidence>
<dbReference type="STRING" id="981085.W9QPS1"/>
<sequence>MKYLESLVVRSISEDETLDLDSISHPPEFLRCLRLSGPLMTLPRWIMKLQNLAKISIRWSKLGDDPLKVLGNLHELVELDISTDAFVGEQLHFEGGVFPKLKVLRLQSLKWLSSLIIEEGALRDLEKLYLGPTPQMKEVPTGIKHLKNLKFLRFVRMPDEFVSSMNPKEGHSYHIVQHVVPFVFFHCADDQFYRLHDSGLQQLLDYERFFERLSRNYLGSKFRWRLTFPFAILKQYLMEYGCCDRGIYDEIQLLSWQPRDWTGRSGFKHVKDQEKKELESHVTNRSAKEPYGYTKEPWVDYGFDPSPIANYKYLHDHLLSSMRTPTLQVHAQTMINPLSSKDYKGPNGLTHSTTPSLTMSPLPRISLESLISEHHST</sequence>
<name>W9QPS1_9ROSA</name>
<dbReference type="Pfam" id="PF23598">
    <property type="entry name" value="LRR_14"/>
    <property type="match status" value="1"/>
</dbReference>
<evidence type="ECO:0000313" key="5">
    <source>
        <dbReference type="Proteomes" id="UP000030645"/>
    </source>
</evidence>
<organism evidence="4 5">
    <name type="scientific">Morus notabilis</name>
    <dbReference type="NCBI Taxonomy" id="981085"/>
    <lineage>
        <taxon>Eukaryota</taxon>
        <taxon>Viridiplantae</taxon>
        <taxon>Streptophyta</taxon>
        <taxon>Embryophyta</taxon>
        <taxon>Tracheophyta</taxon>
        <taxon>Spermatophyta</taxon>
        <taxon>Magnoliopsida</taxon>
        <taxon>eudicotyledons</taxon>
        <taxon>Gunneridae</taxon>
        <taxon>Pentapetalae</taxon>
        <taxon>rosids</taxon>
        <taxon>fabids</taxon>
        <taxon>Rosales</taxon>
        <taxon>Moraceae</taxon>
        <taxon>Moreae</taxon>
        <taxon>Morus</taxon>
    </lineage>
</organism>
<feature type="compositionally biased region" description="Polar residues" evidence="2">
    <location>
        <begin position="349"/>
        <end position="359"/>
    </location>
</feature>
<evidence type="ECO:0000256" key="1">
    <source>
        <dbReference type="ARBA" id="ARBA00022737"/>
    </source>
</evidence>